<evidence type="ECO:0000256" key="1">
    <source>
        <dbReference type="ARBA" id="ARBA00010690"/>
    </source>
</evidence>
<feature type="region of interest" description="Disordered" evidence="2">
    <location>
        <begin position="358"/>
        <end position="407"/>
    </location>
</feature>
<gene>
    <name evidence="4" type="ORF">V8J38_08785</name>
</gene>
<dbReference type="EMBL" id="CP146369">
    <property type="protein sequence ID" value="WWT53365.1"/>
    <property type="molecule type" value="Genomic_DNA"/>
</dbReference>
<dbReference type="Proteomes" id="UP001363460">
    <property type="component" value="Chromosome"/>
</dbReference>
<dbReference type="InterPro" id="IPR029025">
    <property type="entry name" value="T3SS_substrate_exporter_C"/>
</dbReference>
<dbReference type="PANTHER" id="PTHR30531">
    <property type="entry name" value="FLAGELLAR BIOSYNTHETIC PROTEIN FLHB"/>
    <property type="match status" value="1"/>
</dbReference>
<dbReference type="Gene3D" id="3.40.1690.10">
    <property type="entry name" value="secretion proteins EscU"/>
    <property type="match status" value="1"/>
</dbReference>
<protein>
    <submittedName>
        <fullName evidence="4">EscU/YscU/HrcU family type III secretion system export apparatus switch protein</fullName>
    </submittedName>
</protein>
<proteinExistence type="inferred from homology"/>
<evidence type="ECO:0000256" key="2">
    <source>
        <dbReference type="SAM" id="MobiDB-lite"/>
    </source>
</evidence>
<feature type="transmembrane region" description="Helical" evidence="3">
    <location>
        <begin position="88"/>
        <end position="109"/>
    </location>
</feature>
<keyword evidence="3" id="KW-0812">Transmembrane</keyword>
<feature type="transmembrane region" description="Helical" evidence="3">
    <location>
        <begin position="40"/>
        <end position="62"/>
    </location>
</feature>
<dbReference type="InterPro" id="IPR006135">
    <property type="entry name" value="T3SS_substrate_exporter"/>
</dbReference>
<evidence type="ECO:0000313" key="5">
    <source>
        <dbReference type="Proteomes" id="UP001363460"/>
    </source>
</evidence>
<feature type="transmembrane region" description="Helical" evidence="3">
    <location>
        <begin position="187"/>
        <end position="210"/>
    </location>
</feature>
<reference evidence="4 5" key="1">
    <citation type="submission" date="2024-02" db="EMBL/GenBank/DDBJ databases">
        <title>Distribution and functional of Brevundimonas-related endobacteria within Verticillium dahliae.</title>
        <authorList>
            <person name="Zeng H."/>
        </authorList>
    </citation>
    <scope>NUCLEOTIDE SEQUENCE [LARGE SCALE GENOMIC DNA]</scope>
    <source>
        <strain evidence="4 5">TRM 44200</strain>
    </source>
</reference>
<keyword evidence="3" id="KW-0472">Membrane</keyword>
<sequence length="407" mass="43978">MAEKNDGGDKTERPTPKRLQDARKKGDVAKSKDIGSTAVLLAWLLVGLMLAGAVFANFAALFDDVFRVMDQPFGDAFEQVAWSAARRFVYLTALLLLPVALFASLMEFLQTGPVFTLEKMTPKLDHLNPGEGLKRMFNTDNLFEVAKSLVKTALLLGLAGLILFGQFDRILRLPAAQPGEVLGAFGAAGFHLLGWTLVVFVFVAILDSAYQRFSFMKRLRMSRRDIRQEAKDMEGDPTVKARRRELAQEWAQSSAVGSVRGAAALVVNPTHIAVSLAYDPGEHVVPVVAGKGDGLIARAMRGMAEREGVPIIRNVPLARALHEQVPVEAVVPEDMFAAVAEVILTARRLRDEAARGETLDPVDLTDELEGQGADPGEGAAVEAAPVRNGPLFPAMPDDGVASSPETQ</sequence>
<dbReference type="Gene3D" id="6.10.250.2080">
    <property type="match status" value="1"/>
</dbReference>
<keyword evidence="3" id="KW-1133">Transmembrane helix</keyword>
<dbReference type="RefSeq" id="WP_338574991.1">
    <property type="nucleotide sequence ID" value="NZ_CP146369.1"/>
</dbReference>
<evidence type="ECO:0000256" key="3">
    <source>
        <dbReference type="SAM" id="Phobius"/>
    </source>
</evidence>
<dbReference type="PANTHER" id="PTHR30531:SF14">
    <property type="entry name" value="SURFACE PRESENTATION OF ANTIGENS PROTEIN SPAS"/>
    <property type="match status" value="1"/>
</dbReference>
<organism evidence="4 5">
    <name type="scientific">Brevundimonas olei</name>
    <dbReference type="NCBI Taxonomy" id="657642"/>
    <lineage>
        <taxon>Bacteria</taxon>
        <taxon>Pseudomonadati</taxon>
        <taxon>Pseudomonadota</taxon>
        <taxon>Alphaproteobacteria</taxon>
        <taxon>Caulobacterales</taxon>
        <taxon>Caulobacteraceae</taxon>
        <taxon>Brevundimonas</taxon>
    </lineage>
</organism>
<keyword evidence="5" id="KW-1185">Reference proteome</keyword>
<dbReference type="Pfam" id="PF01312">
    <property type="entry name" value="Bac_export_2"/>
    <property type="match status" value="1"/>
</dbReference>
<dbReference type="SUPFAM" id="SSF160544">
    <property type="entry name" value="EscU C-terminal domain-like"/>
    <property type="match status" value="1"/>
</dbReference>
<feature type="region of interest" description="Disordered" evidence="2">
    <location>
        <begin position="1"/>
        <end position="26"/>
    </location>
</feature>
<accession>A0ABZ2I6V5</accession>
<comment type="similarity">
    <text evidence="1">Belongs to the type III secretion exporter family.</text>
</comment>
<name>A0ABZ2I6V5_9CAUL</name>
<feature type="transmembrane region" description="Helical" evidence="3">
    <location>
        <begin position="149"/>
        <end position="167"/>
    </location>
</feature>
<dbReference type="PRINTS" id="PR00950">
    <property type="entry name" value="TYPE3IMSPROT"/>
</dbReference>
<evidence type="ECO:0000313" key="4">
    <source>
        <dbReference type="EMBL" id="WWT53365.1"/>
    </source>
</evidence>